<accession>A0ABN1AKB3</accession>
<dbReference type="Pfam" id="PF06224">
    <property type="entry name" value="AlkZ-like"/>
    <property type="match status" value="1"/>
</dbReference>
<dbReference type="PANTHER" id="PTHR30528">
    <property type="entry name" value="CYTOPLASMIC PROTEIN"/>
    <property type="match status" value="1"/>
</dbReference>
<dbReference type="PANTHER" id="PTHR30528:SF0">
    <property type="entry name" value="CYTOPLASMIC PROTEIN"/>
    <property type="match status" value="1"/>
</dbReference>
<proteinExistence type="predicted"/>
<evidence type="ECO:0000313" key="1">
    <source>
        <dbReference type="EMBL" id="GAA0478657.1"/>
    </source>
</evidence>
<dbReference type="Proteomes" id="UP001500713">
    <property type="component" value="Unassembled WGS sequence"/>
</dbReference>
<dbReference type="RefSeq" id="WP_229954605.1">
    <property type="nucleotide sequence ID" value="NZ_BAAAEM010000002.1"/>
</dbReference>
<dbReference type="InterPro" id="IPR009351">
    <property type="entry name" value="AlkZ-like"/>
</dbReference>
<protein>
    <submittedName>
        <fullName evidence="1">Crosslink repair DNA glycosylase YcaQ family protein</fullName>
    </submittedName>
</protein>
<evidence type="ECO:0000313" key="2">
    <source>
        <dbReference type="Proteomes" id="UP001500713"/>
    </source>
</evidence>
<reference evidence="1 2" key="1">
    <citation type="journal article" date="2019" name="Int. J. Syst. Evol. Microbiol.">
        <title>The Global Catalogue of Microorganisms (GCM) 10K type strain sequencing project: providing services to taxonomists for standard genome sequencing and annotation.</title>
        <authorList>
            <consortium name="The Broad Institute Genomics Platform"/>
            <consortium name="The Broad Institute Genome Sequencing Center for Infectious Disease"/>
            <person name="Wu L."/>
            <person name="Ma J."/>
        </authorList>
    </citation>
    <scope>NUCLEOTIDE SEQUENCE [LARGE SCALE GENOMIC DNA]</scope>
    <source>
        <strain evidence="1 2">JCM 14162</strain>
    </source>
</reference>
<name>A0ABN1AKB3_9SPHN</name>
<sequence>MLKPQLSDMALRIKNRDARRLWLDRQGLAQTPTGTLDLLRIITDLGFVQLDTIRNVTRAHHHILWSRNQNYREPMLNKLLANDRSVFEHFTHDASVLPMEFYPVWQRQFRRLGERAGKHKVMEDHDIAAIKARIADEGPLSTHAFDTKIEGKKEMWARPPHKRVLDQLWYAGDLATSHRENFIKYYNLAERVFPFAYRDIEHSDEHQMDWLCKAALDRLGFGSLGDIQRFWAALDAREVRSWAEKAGDYLVPVELETVNGEWINMVASPDIETLLTKANAPTSRLRILSPFDPAVRDRTRLARLFGFDYRIEIFVPAAQRRWGYYVYPLLERDRFVGRIELKADRKAGIVKVIQLWPEPKVKWTAKRAEKLDAELMRLGRLIGAHSVDWHCARPIG</sequence>
<dbReference type="EMBL" id="BAAAEM010000002">
    <property type="protein sequence ID" value="GAA0478657.1"/>
    <property type="molecule type" value="Genomic_DNA"/>
</dbReference>
<keyword evidence="2" id="KW-1185">Reference proteome</keyword>
<gene>
    <name evidence="1" type="ORF">GCM10009096_20750</name>
</gene>
<comment type="caution">
    <text evidence="1">The sequence shown here is derived from an EMBL/GenBank/DDBJ whole genome shotgun (WGS) entry which is preliminary data.</text>
</comment>
<organism evidence="1 2">
    <name type="scientific">Parasphingorhabdus litoris</name>
    <dbReference type="NCBI Taxonomy" id="394733"/>
    <lineage>
        <taxon>Bacteria</taxon>
        <taxon>Pseudomonadati</taxon>
        <taxon>Pseudomonadota</taxon>
        <taxon>Alphaproteobacteria</taxon>
        <taxon>Sphingomonadales</taxon>
        <taxon>Sphingomonadaceae</taxon>
        <taxon>Parasphingorhabdus</taxon>
    </lineage>
</organism>